<evidence type="ECO:0000313" key="2">
    <source>
        <dbReference type="EMBL" id="PIT94638.1"/>
    </source>
</evidence>
<dbReference type="AlphaFoldDB" id="A0A2M6WPA5"/>
<reference evidence="3" key="1">
    <citation type="submission" date="2017-09" db="EMBL/GenBank/DDBJ databases">
        <title>Depth-based differentiation of microbial function through sediment-hosted aquifers and enrichment of novel symbionts in the deep terrestrial subsurface.</title>
        <authorList>
            <person name="Probst A.J."/>
            <person name="Ladd B."/>
            <person name="Jarett J.K."/>
            <person name="Geller-Mcgrath D.E."/>
            <person name="Sieber C.M.K."/>
            <person name="Emerson J.B."/>
            <person name="Anantharaman K."/>
            <person name="Thomas B.C."/>
            <person name="Malmstrom R."/>
            <person name="Stieglmeier M."/>
            <person name="Klingl A."/>
            <person name="Woyke T."/>
            <person name="Ryan C.M."/>
            <person name="Banfield J.F."/>
        </authorList>
    </citation>
    <scope>NUCLEOTIDE SEQUENCE [LARGE SCALE GENOMIC DNA]</scope>
</reference>
<evidence type="ECO:0000259" key="1">
    <source>
        <dbReference type="Pfam" id="PF09603"/>
    </source>
</evidence>
<dbReference type="Proteomes" id="UP000228900">
    <property type="component" value="Unassembled WGS sequence"/>
</dbReference>
<dbReference type="InterPro" id="IPR011871">
    <property type="entry name" value="Fib_succ_major"/>
</dbReference>
<gene>
    <name evidence="2" type="ORF">COT98_02765</name>
</gene>
<name>A0A2M6WPA5_9BACT</name>
<proteinExistence type="predicted"/>
<protein>
    <recommendedName>
        <fullName evidence="1">Fibrobacter succinogenes major paralogous domain-containing protein</fullName>
    </recommendedName>
</protein>
<dbReference type="EMBL" id="PFAQ01000041">
    <property type="protein sequence ID" value="PIT94638.1"/>
    <property type="molecule type" value="Genomic_DNA"/>
</dbReference>
<accession>A0A2M6WPA5</accession>
<dbReference type="Pfam" id="PF09603">
    <property type="entry name" value="Fib_succ_major"/>
    <property type="match status" value="1"/>
</dbReference>
<organism evidence="2 3">
    <name type="scientific">Candidatus Falkowbacteria bacterium CG10_big_fil_rev_8_21_14_0_10_39_9</name>
    <dbReference type="NCBI Taxonomy" id="1974566"/>
    <lineage>
        <taxon>Bacteria</taxon>
        <taxon>Candidatus Falkowiibacteriota</taxon>
    </lineage>
</organism>
<comment type="caution">
    <text evidence="2">The sequence shown here is derived from an EMBL/GenBank/DDBJ whole genome shotgun (WGS) entry which is preliminary data.</text>
</comment>
<feature type="domain" description="Fibrobacter succinogenes major paralogous" evidence="1">
    <location>
        <begin position="86"/>
        <end position="275"/>
    </location>
</feature>
<sequence>MFGGPTGSLSAGLKCITRDGFLDTACSGGSCTPSCTGKCSGESDSCGSTCPNPCTSGQTCSTGVCSDPLVCGVDSVTYEGGPYGTVQIGTQCWLTKNLNVGTMVTRTTTQTNNGIFEKHCYANTLSNCTEDGGLYQWAEAVIYENGATNSSDWSPAPTGNVQGLCPSGWHIPSDTEWYTLADYLTANGYYGVEATALKAVSPIWNGDDHFGFNILPAGEFVVGGSDHFQGEGTSFWSSSIVGEDYVRINHFRSDQTSFNSDAYSRASSYSIRCLRD</sequence>
<evidence type="ECO:0000313" key="3">
    <source>
        <dbReference type="Proteomes" id="UP000228900"/>
    </source>
</evidence>
<dbReference type="NCBIfam" id="TIGR02145">
    <property type="entry name" value="Fib_succ_major"/>
    <property type="match status" value="1"/>
</dbReference>